<dbReference type="Proteomes" id="UP001165160">
    <property type="component" value="Unassembled WGS sequence"/>
</dbReference>
<sequence length="198" mass="22342">MDTQVRLKYSPTSKMKFTAIASAFLSFACANAQSDTIGDANEYARTLEKEEVIFNHNKIRYRHGAYYDPCFHPEWGHELPPHRPPHRPNPHHGYYDDDDETTTTTATTATTTTSGKGKGKSGSSSSAPPAPPSPSSPSASSDDFNYDYYFKYCIDLNGHYMRRHPKYVFVPRVGYNEYGQYAFHGHRTLRGSDENAVE</sequence>
<evidence type="ECO:0000313" key="2">
    <source>
        <dbReference type="EMBL" id="GMI13032.1"/>
    </source>
</evidence>
<gene>
    <name evidence="2" type="ORF">TrVE_jg4283</name>
</gene>
<keyword evidence="3" id="KW-1185">Reference proteome</keyword>
<dbReference type="EMBL" id="BRXX01000455">
    <property type="protein sequence ID" value="GMI13032.1"/>
    <property type="molecule type" value="Genomic_DNA"/>
</dbReference>
<evidence type="ECO:0000313" key="3">
    <source>
        <dbReference type="Proteomes" id="UP001165160"/>
    </source>
</evidence>
<accession>A0A9W7FIX0</accession>
<comment type="caution">
    <text evidence="2">The sequence shown here is derived from an EMBL/GenBank/DDBJ whole genome shotgun (WGS) entry which is preliminary data.</text>
</comment>
<protein>
    <submittedName>
        <fullName evidence="2">Uncharacterized protein</fullName>
    </submittedName>
</protein>
<dbReference type="AlphaFoldDB" id="A0A9W7FIX0"/>
<organism evidence="2 3">
    <name type="scientific">Triparma verrucosa</name>
    <dbReference type="NCBI Taxonomy" id="1606542"/>
    <lineage>
        <taxon>Eukaryota</taxon>
        <taxon>Sar</taxon>
        <taxon>Stramenopiles</taxon>
        <taxon>Ochrophyta</taxon>
        <taxon>Bolidophyceae</taxon>
        <taxon>Parmales</taxon>
        <taxon>Triparmaceae</taxon>
        <taxon>Triparma</taxon>
    </lineage>
</organism>
<name>A0A9W7FIX0_9STRA</name>
<feature type="compositionally biased region" description="Low complexity" evidence="1">
    <location>
        <begin position="102"/>
        <end position="127"/>
    </location>
</feature>
<dbReference type="PROSITE" id="PS51257">
    <property type="entry name" value="PROKAR_LIPOPROTEIN"/>
    <property type="match status" value="1"/>
</dbReference>
<reference evidence="3" key="1">
    <citation type="journal article" date="2023" name="Commun. Biol.">
        <title>Genome analysis of Parmales, the sister group of diatoms, reveals the evolutionary specialization of diatoms from phago-mixotrophs to photoautotrophs.</title>
        <authorList>
            <person name="Ban H."/>
            <person name="Sato S."/>
            <person name="Yoshikawa S."/>
            <person name="Yamada K."/>
            <person name="Nakamura Y."/>
            <person name="Ichinomiya M."/>
            <person name="Sato N."/>
            <person name="Blanc-Mathieu R."/>
            <person name="Endo H."/>
            <person name="Kuwata A."/>
            <person name="Ogata H."/>
        </authorList>
    </citation>
    <scope>NUCLEOTIDE SEQUENCE [LARGE SCALE GENOMIC DNA]</scope>
    <source>
        <strain evidence="3">NIES 3699</strain>
    </source>
</reference>
<evidence type="ECO:0000256" key="1">
    <source>
        <dbReference type="SAM" id="MobiDB-lite"/>
    </source>
</evidence>
<proteinExistence type="predicted"/>
<feature type="region of interest" description="Disordered" evidence="1">
    <location>
        <begin position="81"/>
        <end position="140"/>
    </location>
</feature>